<name>A0A9D2BFR0_9BACT</name>
<dbReference type="Proteomes" id="UP000886740">
    <property type="component" value="Unassembled WGS sequence"/>
</dbReference>
<sequence length="370" mass="42121">MRKIIFFLLAGLLLTANIDGQQVKSPEVNGNRVTFRINAPQANEIRIKGSWLPDKDPGIALSKSETGVWSTTLQIKQPDLHTYQYLIDGTTTIDPSNLFLIEDRQVYYSAFFVDGENTRNYHPATKHGNLSQVWYPSPTIGSERRLNVYTPYGYENSDERYPVLYLLHPGGRDEESWSISGRVAPILDNLIEKGLAKPMIVVMPNINPEQKGSPKLGLPETALDTKSPDYATLFPKSVINDIVPFIEKHYRVLTDPNSRAIAGPSRGGRYTMMITNEHPEMFQYIGVFSMGLRDDDLKNADQNFERIKQTSYKLYWVGCGTEDHLFESVNELDKALTRFGMRHTYAVTSGAHTWSVWRDYINTFLPLLFK</sequence>
<dbReference type="InterPro" id="IPR013783">
    <property type="entry name" value="Ig-like_fold"/>
</dbReference>
<dbReference type="PANTHER" id="PTHR48098">
    <property type="entry name" value="ENTEROCHELIN ESTERASE-RELATED"/>
    <property type="match status" value="1"/>
</dbReference>
<dbReference type="CDD" id="cd11294">
    <property type="entry name" value="E_set_Esterase_like_N"/>
    <property type="match status" value="1"/>
</dbReference>
<proteinExistence type="predicted"/>
<organism evidence="1 2">
    <name type="scientific">Candidatus Parabacteroides intestinipullorum</name>
    <dbReference type="NCBI Taxonomy" id="2838723"/>
    <lineage>
        <taxon>Bacteria</taxon>
        <taxon>Pseudomonadati</taxon>
        <taxon>Bacteroidota</taxon>
        <taxon>Bacteroidia</taxon>
        <taxon>Bacteroidales</taxon>
        <taxon>Tannerellaceae</taxon>
        <taxon>Parabacteroides</taxon>
    </lineage>
</organism>
<protein>
    <submittedName>
        <fullName evidence="1">Esterase</fullName>
    </submittedName>
</protein>
<dbReference type="InterPro" id="IPR000801">
    <property type="entry name" value="Esterase-like"/>
</dbReference>
<dbReference type="Gene3D" id="2.60.40.10">
    <property type="entry name" value="Immunoglobulins"/>
    <property type="match status" value="1"/>
</dbReference>
<dbReference type="AlphaFoldDB" id="A0A9D2BFR0"/>
<dbReference type="EMBL" id="DXEL01000019">
    <property type="protein sequence ID" value="HIX73797.1"/>
    <property type="molecule type" value="Genomic_DNA"/>
</dbReference>
<dbReference type="Pfam" id="PF00756">
    <property type="entry name" value="Esterase"/>
    <property type="match status" value="1"/>
</dbReference>
<dbReference type="GO" id="GO:0016747">
    <property type="term" value="F:acyltransferase activity, transferring groups other than amino-acyl groups"/>
    <property type="evidence" value="ECO:0007669"/>
    <property type="project" value="TreeGrafter"/>
</dbReference>
<reference evidence="1" key="1">
    <citation type="journal article" date="2021" name="PeerJ">
        <title>Extensive microbial diversity within the chicken gut microbiome revealed by metagenomics and culture.</title>
        <authorList>
            <person name="Gilroy R."/>
            <person name="Ravi A."/>
            <person name="Getino M."/>
            <person name="Pursley I."/>
            <person name="Horton D.L."/>
            <person name="Alikhan N.F."/>
            <person name="Baker D."/>
            <person name="Gharbi K."/>
            <person name="Hall N."/>
            <person name="Watson M."/>
            <person name="Adriaenssens E.M."/>
            <person name="Foster-Nyarko E."/>
            <person name="Jarju S."/>
            <person name="Secka A."/>
            <person name="Antonio M."/>
            <person name="Oren A."/>
            <person name="Chaudhuri R.R."/>
            <person name="La Ragione R."/>
            <person name="Hildebrand F."/>
            <person name="Pallen M.J."/>
        </authorList>
    </citation>
    <scope>NUCLEOTIDE SEQUENCE</scope>
    <source>
        <strain evidence="1">ChiGjej6B6-14162</strain>
    </source>
</reference>
<dbReference type="InterPro" id="IPR014756">
    <property type="entry name" value="Ig_E-set"/>
</dbReference>
<reference evidence="1" key="2">
    <citation type="submission" date="2021-04" db="EMBL/GenBank/DDBJ databases">
        <authorList>
            <person name="Gilroy R."/>
        </authorList>
    </citation>
    <scope>NUCLEOTIDE SEQUENCE</scope>
    <source>
        <strain evidence="1">ChiGjej6B6-14162</strain>
    </source>
</reference>
<accession>A0A9D2BFR0</accession>
<evidence type="ECO:0000313" key="1">
    <source>
        <dbReference type="EMBL" id="HIX73797.1"/>
    </source>
</evidence>
<gene>
    <name evidence="1" type="ORF">H9977_01920</name>
</gene>
<dbReference type="SUPFAM" id="SSF53474">
    <property type="entry name" value="alpha/beta-Hydrolases"/>
    <property type="match status" value="1"/>
</dbReference>
<comment type="caution">
    <text evidence="1">The sequence shown here is derived from an EMBL/GenBank/DDBJ whole genome shotgun (WGS) entry which is preliminary data.</text>
</comment>
<dbReference type="InterPro" id="IPR029058">
    <property type="entry name" value="AB_hydrolase_fold"/>
</dbReference>
<evidence type="ECO:0000313" key="2">
    <source>
        <dbReference type="Proteomes" id="UP000886740"/>
    </source>
</evidence>
<dbReference type="PANTHER" id="PTHR48098:SF1">
    <property type="entry name" value="DIACYLGLYCEROL ACYLTRANSFERASE_MYCOLYLTRANSFERASE AG85A"/>
    <property type="match status" value="1"/>
</dbReference>
<dbReference type="SUPFAM" id="SSF81296">
    <property type="entry name" value="E set domains"/>
    <property type="match status" value="1"/>
</dbReference>
<dbReference type="Gene3D" id="3.40.50.1820">
    <property type="entry name" value="alpha/beta hydrolase"/>
    <property type="match status" value="1"/>
</dbReference>
<dbReference type="InterPro" id="IPR050583">
    <property type="entry name" value="Mycobacterial_A85_antigen"/>
</dbReference>